<accession>A0ABM9CVM6</accession>
<sequence length="102" mass="11659">MQEELEGRMRNMKGDARRLDGYAETRGPMRDGLKALRVTRGPMRDGSMAMPKQEGRCAKALGLRSLLLVDFFDFSNRQAVEIHEQRRTLRFSDAKSFLTPPS</sequence>
<dbReference type="EMBL" id="CAKMMF010000051">
    <property type="protein sequence ID" value="CAH1225293.1"/>
    <property type="molecule type" value="Genomic_DNA"/>
</dbReference>
<comment type="caution">
    <text evidence="2">The sequence shown here is derived from an EMBL/GenBank/DDBJ whole genome shotgun (WGS) entry which is preliminary data.</text>
</comment>
<evidence type="ECO:0000313" key="3">
    <source>
        <dbReference type="Proteomes" id="UP000838686"/>
    </source>
</evidence>
<reference evidence="2" key="1">
    <citation type="submission" date="2022-01" db="EMBL/GenBank/DDBJ databases">
        <authorList>
            <person name="Criscuolo A."/>
        </authorList>
    </citation>
    <scope>NUCLEOTIDE SEQUENCE</scope>
    <source>
        <strain evidence="2">CIP111893</strain>
    </source>
</reference>
<organism evidence="2 3">
    <name type="scientific">Paenibacillus plantiphilus</name>
    <dbReference type="NCBI Taxonomy" id="2905650"/>
    <lineage>
        <taxon>Bacteria</taxon>
        <taxon>Bacillati</taxon>
        <taxon>Bacillota</taxon>
        <taxon>Bacilli</taxon>
        <taxon>Bacillales</taxon>
        <taxon>Paenibacillaceae</taxon>
        <taxon>Paenibacillus</taxon>
    </lineage>
</organism>
<dbReference type="Proteomes" id="UP000838686">
    <property type="component" value="Unassembled WGS sequence"/>
</dbReference>
<keyword evidence="3" id="KW-1185">Reference proteome</keyword>
<proteinExistence type="predicted"/>
<gene>
    <name evidence="2" type="ORF">PAECIP111893_05241</name>
</gene>
<name>A0ABM9CVM6_9BACL</name>
<feature type="region of interest" description="Disordered" evidence="1">
    <location>
        <begin position="1"/>
        <end position="33"/>
    </location>
</feature>
<evidence type="ECO:0000256" key="1">
    <source>
        <dbReference type="SAM" id="MobiDB-lite"/>
    </source>
</evidence>
<evidence type="ECO:0000313" key="2">
    <source>
        <dbReference type="EMBL" id="CAH1225293.1"/>
    </source>
</evidence>
<protein>
    <submittedName>
        <fullName evidence="2">Uncharacterized protein</fullName>
    </submittedName>
</protein>
<dbReference type="RefSeq" id="WP_236347419.1">
    <property type="nucleotide sequence ID" value="NZ_CAKMMF010000051.1"/>
</dbReference>